<evidence type="ECO:0000256" key="2">
    <source>
        <dbReference type="ARBA" id="ARBA00022448"/>
    </source>
</evidence>
<feature type="transmembrane region" description="Helical" evidence="6">
    <location>
        <begin position="169"/>
        <end position="187"/>
    </location>
</feature>
<dbReference type="RefSeq" id="WP_078200514.1">
    <property type="nucleotide sequence ID" value="NZ_CP017758.1"/>
</dbReference>
<keyword evidence="3 6" id="KW-0812">Transmembrane</keyword>
<dbReference type="GO" id="GO:0016020">
    <property type="term" value="C:membrane"/>
    <property type="evidence" value="ECO:0007669"/>
    <property type="project" value="UniProtKB-SubCell"/>
</dbReference>
<proteinExistence type="predicted"/>
<gene>
    <name evidence="8" type="ORF">BJN34_30635</name>
</gene>
<keyword evidence="5 6" id="KW-0472">Membrane</keyword>
<name>A0A1U9V085_CUPNE</name>
<dbReference type="PANTHER" id="PTHR23505">
    <property type="entry name" value="SPINSTER"/>
    <property type="match status" value="1"/>
</dbReference>
<evidence type="ECO:0000256" key="4">
    <source>
        <dbReference type="ARBA" id="ARBA00022989"/>
    </source>
</evidence>
<dbReference type="AlphaFoldDB" id="A0A1U9V085"/>
<evidence type="ECO:0000256" key="5">
    <source>
        <dbReference type="ARBA" id="ARBA00023136"/>
    </source>
</evidence>
<evidence type="ECO:0000256" key="3">
    <source>
        <dbReference type="ARBA" id="ARBA00022692"/>
    </source>
</evidence>
<feature type="transmembrane region" description="Helical" evidence="6">
    <location>
        <begin position="138"/>
        <end position="162"/>
    </location>
</feature>
<dbReference type="InterPro" id="IPR044770">
    <property type="entry name" value="MFS_spinster-like"/>
</dbReference>
<feature type="domain" description="Major facilitator superfamily (MFS) profile" evidence="7">
    <location>
        <begin position="13"/>
        <end position="430"/>
    </location>
</feature>
<feature type="transmembrane region" description="Helical" evidence="6">
    <location>
        <begin position="263"/>
        <end position="284"/>
    </location>
</feature>
<dbReference type="PANTHER" id="PTHR23505:SF79">
    <property type="entry name" value="PROTEIN SPINSTER"/>
    <property type="match status" value="1"/>
</dbReference>
<feature type="transmembrane region" description="Helical" evidence="6">
    <location>
        <begin position="368"/>
        <end position="389"/>
    </location>
</feature>
<evidence type="ECO:0000256" key="1">
    <source>
        <dbReference type="ARBA" id="ARBA00004141"/>
    </source>
</evidence>
<keyword evidence="2" id="KW-0813">Transport</keyword>
<dbReference type="Proteomes" id="UP000189627">
    <property type="component" value="Chromosome 2"/>
</dbReference>
<dbReference type="CDD" id="cd17328">
    <property type="entry name" value="MFS_spinster_like"/>
    <property type="match status" value="1"/>
</dbReference>
<feature type="transmembrane region" description="Helical" evidence="6">
    <location>
        <begin position="401"/>
        <end position="424"/>
    </location>
</feature>
<dbReference type="KEGG" id="cuh:BJN34_30635"/>
<evidence type="ECO:0000313" key="8">
    <source>
        <dbReference type="EMBL" id="AQV98229.1"/>
    </source>
</evidence>
<dbReference type="GO" id="GO:0022857">
    <property type="term" value="F:transmembrane transporter activity"/>
    <property type="evidence" value="ECO:0007669"/>
    <property type="project" value="InterPro"/>
</dbReference>
<feature type="transmembrane region" description="Helical" evidence="6">
    <location>
        <begin position="47"/>
        <end position="68"/>
    </location>
</feature>
<accession>A0A1U9V085</accession>
<dbReference type="InterPro" id="IPR011701">
    <property type="entry name" value="MFS"/>
</dbReference>
<feature type="transmembrane region" description="Helical" evidence="6">
    <location>
        <begin position="296"/>
        <end position="315"/>
    </location>
</feature>
<dbReference type="PROSITE" id="PS50850">
    <property type="entry name" value="MFS"/>
    <property type="match status" value="1"/>
</dbReference>
<organism evidence="8 9">
    <name type="scientific">Cupriavidus necator</name>
    <name type="common">Alcaligenes eutrophus</name>
    <name type="synonym">Ralstonia eutropha</name>
    <dbReference type="NCBI Taxonomy" id="106590"/>
    <lineage>
        <taxon>Bacteria</taxon>
        <taxon>Pseudomonadati</taxon>
        <taxon>Pseudomonadota</taxon>
        <taxon>Betaproteobacteria</taxon>
        <taxon>Burkholderiales</taxon>
        <taxon>Burkholderiaceae</taxon>
        <taxon>Cupriavidus</taxon>
    </lineage>
</organism>
<feature type="transmembrane region" description="Helical" evidence="6">
    <location>
        <begin position="327"/>
        <end position="348"/>
    </location>
</feature>
<dbReference type="InterPro" id="IPR036259">
    <property type="entry name" value="MFS_trans_sf"/>
</dbReference>
<feature type="transmembrane region" description="Helical" evidence="6">
    <location>
        <begin position="225"/>
        <end position="251"/>
    </location>
</feature>
<dbReference type="Gene3D" id="1.20.1250.20">
    <property type="entry name" value="MFS general substrate transporter like domains"/>
    <property type="match status" value="1"/>
</dbReference>
<comment type="subcellular location">
    <subcellularLocation>
        <location evidence="1">Membrane</location>
        <topology evidence="1">Multi-pass membrane protein</topology>
    </subcellularLocation>
</comment>
<evidence type="ECO:0000313" key="9">
    <source>
        <dbReference type="Proteomes" id="UP000189627"/>
    </source>
</evidence>
<dbReference type="OrthoDB" id="6057322at2"/>
<reference evidence="9" key="1">
    <citation type="submission" date="2017-02" db="EMBL/GenBank/DDBJ databases">
        <title>Complete genome sequence of Cupriavidus necator strain NH9, a 3-chlorobenzoate degrader.</title>
        <authorList>
            <person name="Moriuchi R."/>
            <person name="Dohra H."/>
            <person name="Ogawa N."/>
        </authorList>
    </citation>
    <scope>NUCLEOTIDE SEQUENCE [LARGE SCALE GENOMIC DNA]</scope>
    <source>
        <strain evidence="9">NH9</strain>
    </source>
</reference>
<evidence type="ECO:0000256" key="6">
    <source>
        <dbReference type="SAM" id="Phobius"/>
    </source>
</evidence>
<dbReference type="EMBL" id="CP017758">
    <property type="protein sequence ID" value="AQV98229.1"/>
    <property type="molecule type" value="Genomic_DNA"/>
</dbReference>
<dbReference type="SUPFAM" id="SSF103473">
    <property type="entry name" value="MFS general substrate transporter"/>
    <property type="match status" value="1"/>
</dbReference>
<dbReference type="InterPro" id="IPR020846">
    <property type="entry name" value="MFS_dom"/>
</dbReference>
<keyword evidence="4 6" id="KW-1133">Transmembrane helix</keyword>
<evidence type="ECO:0000259" key="7">
    <source>
        <dbReference type="PROSITE" id="PS50850"/>
    </source>
</evidence>
<protein>
    <submittedName>
        <fullName evidence="8">MFS transporter</fullName>
    </submittedName>
</protein>
<dbReference type="Pfam" id="PF07690">
    <property type="entry name" value="MFS_1"/>
    <property type="match status" value="1"/>
</dbReference>
<sequence length="454" mass="47193">MKHEAAGVRQHYTLFLLFLVTVINLIDRQVMGVVIEPIKREFHVSDAAMGLLTGLAFSVVYCCCAIPIARHADRANRRNVIAASCTAWSVMTIVCSGVTGYWQLAMARMGVAIGESGSNAPSMSMIADLYPPQRRAKAISVLMLAAPVGTLIGMSVGAYITFYYGWRATFFWLGLPGLAVALLLRATTREPARIDFPGDAKAGAAAAGKQPVGEVLGEILSSRTFVTIVISGALLAFSAYAFGVWSTAFLVRTHGMTLRDAGALMGLAAGPGAVIGSLTSGWLADWLARRDARWQLGVPVIGALLTFPCALAVTLAPVHAAWHLGTLAIPAVGLFFFCMSVFGMWWMAPSYSAVTQLFPGDRRATVIAIYNFGILAVGAGLGPLAVGILSDGLAAQLGSAALGRALATTSLANLVAAGLLATALGSFARALPAAAAVAGGTGTTETKKGTTARA</sequence>
<feature type="transmembrane region" description="Helical" evidence="6">
    <location>
        <begin position="12"/>
        <end position="35"/>
    </location>
</feature>